<name>A0A7R9FSS3_9CRUS</name>
<proteinExistence type="inferred from homology"/>
<keyword evidence="3" id="KW-0732">Signal</keyword>
<protein>
    <submittedName>
        <fullName evidence="6">Uncharacterized protein</fullName>
    </submittedName>
</protein>
<evidence type="ECO:0000256" key="2">
    <source>
        <dbReference type="ARBA" id="ARBA00022685"/>
    </source>
</evidence>
<keyword evidence="5" id="KW-1133">Transmembrane helix</keyword>
<dbReference type="EMBL" id="LR905014">
    <property type="protein sequence ID" value="CAD7253230.1"/>
    <property type="molecule type" value="Genomic_DNA"/>
</dbReference>
<sequence>MVGAVRLMRGWRMSGISKRRVAGADRRGKVKACEDGNGGKEHSLERSQPGRERLGGRDPDGGAERPSMSARSKPFGPWRPCRKSASDVGVSRLETLVYSWSLGNATRRDRVLSAEDWKTKTKDGDLHAIRAAPATRDSAATPLWSYRPRQMMQSVALGALVALVVACAGATAVVRPDSRVQEILRPGDDLEREAAKRDGDGAYVQGCGDLLEALLVEHCGEGRGKRGGGSWAPPRVKTRRSLRLSSSPYPLASSWKRKFVSQSIFTPRMIRDPSSSSSSTAGFLNRRRFSPGTDRLDQSDHLLASPSLPLVFTGPAKRQDHLIVPVCCWTACTVGVLKEFCL</sequence>
<dbReference type="InterPro" id="IPR022353">
    <property type="entry name" value="Insulin_CS"/>
</dbReference>
<dbReference type="Proteomes" id="UP000677054">
    <property type="component" value="Unassembled WGS sequence"/>
</dbReference>
<dbReference type="PROSITE" id="PS00262">
    <property type="entry name" value="INSULIN"/>
    <property type="match status" value="1"/>
</dbReference>
<evidence type="ECO:0000256" key="5">
    <source>
        <dbReference type="SAM" id="Phobius"/>
    </source>
</evidence>
<keyword evidence="7" id="KW-1185">Reference proteome</keyword>
<organism evidence="6">
    <name type="scientific">Darwinula stevensoni</name>
    <dbReference type="NCBI Taxonomy" id="69355"/>
    <lineage>
        <taxon>Eukaryota</taxon>
        <taxon>Metazoa</taxon>
        <taxon>Ecdysozoa</taxon>
        <taxon>Arthropoda</taxon>
        <taxon>Crustacea</taxon>
        <taxon>Oligostraca</taxon>
        <taxon>Ostracoda</taxon>
        <taxon>Podocopa</taxon>
        <taxon>Podocopida</taxon>
        <taxon>Darwinulocopina</taxon>
        <taxon>Darwinuloidea</taxon>
        <taxon>Darwinulidae</taxon>
        <taxon>Darwinula</taxon>
    </lineage>
</organism>
<accession>A0A7R9FSS3</accession>
<evidence type="ECO:0000256" key="1">
    <source>
        <dbReference type="ARBA" id="ARBA00009034"/>
    </source>
</evidence>
<comment type="similarity">
    <text evidence="1">Belongs to the insulin family.</text>
</comment>
<keyword evidence="2" id="KW-0165">Cleavage on pair of basic residues</keyword>
<evidence type="ECO:0000256" key="4">
    <source>
        <dbReference type="SAM" id="MobiDB-lite"/>
    </source>
</evidence>
<evidence type="ECO:0000313" key="7">
    <source>
        <dbReference type="Proteomes" id="UP000677054"/>
    </source>
</evidence>
<feature type="compositionally biased region" description="Basic and acidic residues" evidence="4">
    <location>
        <begin position="22"/>
        <end position="63"/>
    </location>
</feature>
<dbReference type="AlphaFoldDB" id="A0A7R9FSS3"/>
<evidence type="ECO:0000256" key="3">
    <source>
        <dbReference type="ARBA" id="ARBA00022729"/>
    </source>
</evidence>
<evidence type="ECO:0000313" key="6">
    <source>
        <dbReference type="EMBL" id="CAD7253230.1"/>
    </source>
</evidence>
<dbReference type="InterPro" id="IPR036438">
    <property type="entry name" value="Insulin-like_sf"/>
</dbReference>
<dbReference type="SUPFAM" id="SSF56994">
    <property type="entry name" value="Insulin-like"/>
    <property type="match status" value="1"/>
</dbReference>
<keyword evidence="5" id="KW-0812">Transmembrane</keyword>
<feature type="region of interest" description="Disordered" evidence="4">
    <location>
        <begin position="20"/>
        <end position="84"/>
    </location>
</feature>
<keyword evidence="5" id="KW-0472">Membrane</keyword>
<gene>
    <name evidence="6" type="ORF">DSTB1V02_LOCUS12980</name>
</gene>
<feature type="transmembrane region" description="Helical" evidence="5">
    <location>
        <begin position="155"/>
        <end position="174"/>
    </location>
</feature>
<reference evidence="6" key="1">
    <citation type="submission" date="2020-11" db="EMBL/GenBank/DDBJ databases">
        <authorList>
            <person name="Tran Van P."/>
        </authorList>
    </citation>
    <scope>NUCLEOTIDE SEQUENCE</scope>
</reference>
<dbReference type="EMBL" id="CAJPEV010005497">
    <property type="protein sequence ID" value="CAG0903220.1"/>
    <property type="molecule type" value="Genomic_DNA"/>
</dbReference>